<accession>A0A3E2UC48</accession>
<keyword evidence="1" id="KW-1133">Transmembrane helix</keyword>
<dbReference type="AlphaFoldDB" id="A0A3E2UC48"/>
<dbReference type="Proteomes" id="UP000260991">
    <property type="component" value="Unassembled WGS sequence"/>
</dbReference>
<reference evidence="2 3" key="1">
    <citation type="submission" date="2018-08" db="EMBL/GenBank/DDBJ databases">
        <title>A genome reference for cultivated species of the human gut microbiota.</title>
        <authorList>
            <person name="Zou Y."/>
            <person name="Xue W."/>
            <person name="Luo G."/>
        </authorList>
    </citation>
    <scope>NUCLEOTIDE SEQUENCE [LARGE SCALE GENOMIC DNA]</scope>
    <source>
        <strain evidence="2 3">AF32-8AC</strain>
    </source>
</reference>
<comment type="caution">
    <text evidence="2">The sequence shown here is derived from an EMBL/GenBank/DDBJ whole genome shotgun (WGS) entry which is preliminary data.</text>
</comment>
<keyword evidence="1" id="KW-0472">Membrane</keyword>
<gene>
    <name evidence="2" type="ORF">DWZ46_00635</name>
</gene>
<keyword evidence="1" id="KW-0812">Transmembrane</keyword>
<dbReference type="EMBL" id="QVER01000001">
    <property type="protein sequence ID" value="RGB93737.1"/>
    <property type="molecule type" value="Genomic_DNA"/>
</dbReference>
<organism evidence="2 3">
    <name type="scientific">Faecalibacterium prausnitzii</name>
    <dbReference type="NCBI Taxonomy" id="853"/>
    <lineage>
        <taxon>Bacteria</taxon>
        <taxon>Bacillati</taxon>
        <taxon>Bacillota</taxon>
        <taxon>Clostridia</taxon>
        <taxon>Eubacteriales</taxon>
        <taxon>Oscillospiraceae</taxon>
        <taxon>Faecalibacterium</taxon>
    </lineage>
</organism>
<name>A0A3E2UC48_9FIRM</name>
<dbReference type="Gene3D" id="3.30.70.270">
    <property type="match status" value="1"/>
</dbReference>
<evidence type="ECO:0000256" key="1">
    <source>
        <dbReference type="SAM" id="Phobius"/>
    </source>
</evidence>
<feature type="transmembrane region" description="Helical" evidence="1">
    <location>
        <begin position="423"/>
        <end position="443"/>
    </location>
</feature>
<dbReference type="InterPro" id="IPR043128">
    <property type="entry name" value="Rev_trsase/Diguanyl_cyclase"/>
</dbReference>
<dbReference type="SUPFAM" id="SSF55073">
    <property type="entry name" value="Nucleotide cyclase"/>
    <property type="match status" value="1"/>
</dbReference>
<evidence type="ECO:0000313" key="3">
    <source>
        <dbReference type="Proteomes" id="UP000260991"/>
    </source>
</evidence>
<sequence length="615" mass="68804">MKSFDLLRYLKKWWFLIMLITAVGCLGVYEFISSRQSYTATAIIQYTNANASQGKNADGSRIDPTEITSASVINQTIQQLGLTASTESIRSKISVKEVIPEDEQTKKETALADGEEYEYYPTIYAVSFTVASKDATDYARNVLDTVLTNYFKYYSETHVDSALFPNNASNVSVANYEYIDCVEILRNNANESVAYLQKKADEKYGFYSVRSGYSFSDLVSEYEYLTQNTLNDLYAYIVNHKLVRDHTLLVNTEKNIVMRYQLQIDSLNGNIAEAKSIIDQFGDKTLDGAAVYTPNSNSDGSDTQIITDVVRDSRVQPSGNVTTTYDKLIQNYADLHAKLIDATIAQGQAQEILDVYADVTQNTDPRSAEAQWASARIDELVQKFTSLYDLALMTIDEFNQVNGADNIEMKNSIVVIEKLNLKLYAALSVVLFLFVGCFCAIFMGRLGDFVDYYLYVDKKSGLPNRERCDAAIDHYSTTRLKGQFTIIYIQLDFSAMSRNDGDKALRLLGDQLQYVFRTLGFVGYNGAGHFIVLLENCSFNLAKNCVNRLGSLLAKTEFARFGPCIFVGIANSAKDNAYEIRALLRLSIRRCADAKARQEAENAKNAAASPLVSKS</sequence>
<protein>
    <submittedName>
        <fullName evidence="2">Diguanylate cyclase</fullName>
    </submittedName>
</protein>
<evidence type="ECO:0000313" key="2">
    <source>
        <dbReference type="EMBL" id="RGB93737.1"/>
    </source>
</evidence>
<proteinExistence type="predicted"/>
<dbReference type="InterPro" id="IPR029787">
    <property type="entry name" value="Nucleotide_cyclase"/>
</dbReference>
<dbReference type="RefSeq" id="WP_158402044.1">
    <property type="nucleotide sequence ID" value="NZ_CP065376.1"/>
</dbReference>
<feature type="transmembrane region" description="Helical" evidence="1">
    <location>
        <begin position="12"/>
        <end position="32"/>
    </location>
</feature>
<dbReference type="PROSITE" id="PS51257">
    <property type="entry name" value="PROKAR_LIPOPROTEIN"/>
    <property type="match status" value="1"/>
</dbReference>